<keyword evidence="3" id="KW-0175">Coiled coil</keyword>
<comment type="subcellular location">
    <subcellularLocation>
        <location evidence="2">Cell membrane</location>
        <topology evidence="2">Lipid-anchor</topology>
    </subcellularLocation>
</comment>
<dbReference type="AlphaFoldDB" id="A0A0H5DS99"/>
<dbReference type="Pfam" id="PF02321">
    <property type="entry name" value="OEP"/>
    <property type="match status" value="2"/>
</dbReference>
<dbReference type="GO" id="GO:0005886">
    <property type="term" value="C:plasma membrane"/>
    <property type="evidence" value="ECO:0007669"/>
    <property type="project" value="UniProtKB-SubCell"/>
</dbReference>
<dbReference type="OrthoDB" id="9770517at2"/>
<keyword evidence="5" id="KW-1185">Reference proteome</keyword>
<keyword evidence="2" id="KW-0472">Membrane</keyword>
<feature type="coiled-coil region" evidence="3">
    <location>
        <begin position="176"/>
        <end position="241"/>
    </location>
</feature>
<evidence type="ECO:0000256" key="1">
    <source>
        <dbReference type="ARBA" id="ARBA00007613"/>
    </source>
</evidence>
<name>A0A0H5DS99_9BACT</name>
<dbReference type="RefSeq" id="WP_158227824.1">
    <property type="nucleotide sequence ID" value="NZ_CWGJ01000014.1"/>
</dbReference>
<sequence length="457" mass="50609">MRYLLILLALLTSCGPSKCHIQSPEITEDWKEEPPENAVCGAKEAFCCLEDKELIELIGQALDYNKSLDIAFYTLLEAKALVGVAKGPLFPSLVFNPQGVKQESLINAQGIVAAEPLRTIQTDYTFPLSASYELDLFGKWKSAYLSSVHNVKAKRAAYRGALLLVASSTAENYYILRSLDAEIDVLIKSIDILREALEINEARYEAGLVPYTDVARAKTELANVQSDMENTKRLRQLAENSLAVHLGQNPSLYAKAYDPLFLTPPAVTPPSPGQLLAIRPDMAEKEEEIHRQMEDANVAFADLFPAIALTGSFGYDSYSLSHLLDWKARFWSFAIGLTETVFDAGSKESEWEAAKARLWISLAAYYNQALIAFRETEDALSEIRLRKSEREYLVEAVAAAQVTLELTNQRYLKGLVSYFDVVDAQRTLLSSRRALVKVQGAEFGALIGLIKATGGGF</sequence>
<evidence type="ECO:0000313" key="5">
    <source>
        <dbReference type="Proteomes" id="UP000220251"/>
    </source>
</evidence>
<reference evidence="5" key="1">
    <citation type="submission" date="2015-06" db="EMBL/GenBank/DDBJ databases">
        <authorList>
            <person name="Bertelli C."/>
        </authorList>
    </citation>
    <scope>NUCLEOTIDE SEQUENCE [LARGE SCALE GENOMIC DNA]</scope>
    <source>
        <strain evidence="5">CRIB-30</strain>
    </source>
</reference>
<proteinExistence type="inferred from homology"/>
<evidence type="ECO:0000256" key="2">
    <source>
        <dbReference type="RuleBase" id="RU362097"/>
    </source>
</evidence>
<keyword evidence="2" id="KW-0564">Palmitate</keyword>
<keyword evidence="2" id="KW-1134">Transmembrane beta strand</keyword>
<dbReference type="PANTHER" id="PTHR30203">
    <property type="entry name" value="OUTER MEMBRANE CATION EFFLUX PROTEIN"/>
    <property type="match status" value="1"/>
</dbReference>
<organism evidence="4 5">
    <name type="scientific">Estrella lausannensis</name>
    <dbReference type="NCBI Taxonomy" id="483423"/>
    <lineage>
        <taxon>Bacteria</taxon>
        <taxon>Pseudomonadati</taxon>
        <taxon>Chlamydiota</taxon>
        <taxon>Chlamydiia</taxon>
        <taxon>Parachlamydiales</taxon>
        <taxon>Candidatus Criblamydiaceae</taxon>
        <taxon>Estrella</taxon>
    </lineage>
</organism>
<dbReference type="NCBIfam" id="TIGR01845">
    <property type="entry name" value="outer_NodT"/>
    <property type="match status" value="1"/>
</dbReference>
<evidence type="ECO:0000256" key="3">
    <source>
        <dbReference type="SAM" id="Coils"/>
    </source>
</evidence>
<dbReference type="InterPro" id="IPR010131">
    <property type="entry name" value="MdtP/NodT-like"/>
</dbReference>
<keyword evidence="2" id="KW-0812">Transmembrane</keyword>
<gene>
    <name evidence="4" type="ORF">ELAC_1274</name>
</gene>
<evidence type="ECO:0000313" key="4">
    <source>
        <dbReference type="EMBL" id="CRX38614.1"/>
    </source>
</evidence>
<protein>
    <submittedName>
        <fullName evidence="4">Outer membrane protein</fullName>
    </submittedName>
</protein>
<dbReference type="InterPro" id="IPR003423">
    <property type="entry name" value="OMP_efflux"/>
</dbReference>
<keyword evidence="2" id="KW-0449">Lipoprotein</keyword>
<dbReference type="GO" id="GO:0015562">
    <property type="term" value="F:efflux transmembrane transporter activity"/>
    <property type="evidence" value="ECO:0007669"/>
    <property type="project" value="InterPro"/>
</dbReference>
<dbReference type="Proteomes" id="UP000220251">
    <property type="component" value="Unassembled WGS sequence"/>
</dbReference>
<dbReference type="Gene3D" id="1.20.1600.10">
    <property type="entry name" value="Outer membrane efflux proteins (OEP)"/>
    <property type="match status" value="1"/>
</dbReference>
<comment type="similarity">
    <text evidence="1 2">Belongs to the outer membrane factor (OMF) (TC 1.B.17) family.</text>
</comment>
<dbReference type="Gene3D" id="2.20.200.10">
    <property type="entry name" value="Outer membrane efflux proteins (OEP)"/>
    <property type="match status" value="1"/>
</dbReference>
<accession>A0A0H5DS99</accession>
<dbReference type="EMBL" id="CWGJ01000014">
    <property type="protein sequence ID" value="CRX38614.1"/>
    <property type="molecule type" value="Genomic_DNA"/>
</dbReference>
<dbReference type="SUPFAM" id="SSF56954">
    <property type="entry name" value="Outer membrane efflux proteins (OEP)"/>
    <property type="match status" value="1"/>
</dbReference>